<name>A0A1D1VCK4_RAMVA</name>
<gene>
    <name evidence="2" type="primary">RvY_07702-1</name>
    <name evidence="2" type="synonym">RvY_07702.1</name>
    <name evidence="2" type="ORF">RvY_07702</name>
</gene>
<accession>A0A1D1VCK4</accession>
<reference evidence="2 3" key="1">
    <citation type="journal article" date="2016" name="Nat. Commun.">
        <title>Extremotolerant tardigrade genome and improved radiotolerance of human cultured cells by tardigrade-unique protein.</title>
        <authorList>
            <person name="Hashimoto T."/>
            <person name="Horikawa D.D."/>
            <person name="Saito Y."/>
            <person name="Kuwahara H."/>
            <person name="Kozuka-Hata H."/>
            <person name="Shin-I T."/>
            <person name="Minakuchi Y."/>
            <person name="Ohishi K."/>
            <person name="Motoyama A."/>
            <person name="Aizu T."/>
            <person name="Enomoto A."/>
            <person name="Kondo K."/>
            <person name="Tanaka S."/>
            <person name="Hara Y."/>
            <person name="Koshikawa S."/>
            <person name="Sagara H."/>
            <person name="Miura T."/>
            <person name="Yokobori S."/>
            <person name="Miyagawa K."/>
            <person name="Suzuki Y."/>
            <person name="Kubo T."/>
            <person name="Oyama M."/>
            <person name="Kohara Y."/>
            <person name="Fujiyama A."/>
            <person name="Arakawa K."/>
            <person name="Katayama T."/>
            <person name="Toyoda A."/>
            <person name="Kunieda T."/>
        </authorList>
    </citation>
    <scope>NUCLEOTIDE SEQUENCE [LARGE SCALE GENOMIC DNA]</scope>
    <source>
        <strain evidence="2 3">YOKOZUNA-1</strain>
    </source>
</reference>
<keyword evidence="3" id="KW-1185">Reference proteome</keyword>
<sequence length="152" mass="16673">MKCSIENQQTSKTKSGRKTGTTLGTAEEKQLSNTVNFNFNFKIENAVQKFKIPKHFSAVRTNMHLRALLYAFRFHSSTSRVVVTPVSPASSSKQLIHTDLDRISGPKLISHVVLAIGTQSSLLVPSVVPWKSRRITGLLNSGGLLPRTVAVS</sequence>
<feature type="region of interest" description="Disordered" evidence="1">
    <location>
        <begin position="1"/>
        <end position="25"/>
    </location>
</feature>
<dbReference type="Proteomes" id="UP000186922">
    <property type="component" value="Unassembled WGS sequence"/>
</dbReference>
<proteinExistence type="predicted"/>
<evidence type="ECO:0000313" key="3">
    <source>
        <dbReference type="Proteomes" id="UP000186922"/>
    </source>
</evidence>
<feature type="compositionally biased region" description="Low complexity" evidence="1">
    <location>
        <begin position="10"/>
        <end position="25"/>
    </location>
</feature>
<dbReference type="AlphaFoldDB" id="A0A1D1VCK4"/>
<evidence type="ECO:0000313" key="2">
    <source>
        <dbReference type="EMBL" id="GAU96228.1"/>
    </source>
</evidence>
<dbReference type="EMBL" id="BDGG01000003">
    <property type="protein sequence ID" value="GAU96228.1"/>
    <property type="molecule type" value="Genomic_DNA"/>
</dbReference>
<evidence type="ECO:0000256" key="1">
    <source>
        <dbReference type="SAM" id="MobiDB-lite"/>
    </source>
</evidence>
<comment type="caution">
    <text evidence="2">The sequence shown here is derived from an EMBL/GenBank/DDBJ whole genome shotgun (WGS) entry which is preliminary data.</text>
</comment>
<organism evidence="2 3">
    <name type="scientific">Ramazzottius varieornatus</name>
    <name type="common">Water bear</name>
    <name type="synonym">Tardigrade</name>
    <dbReference type="NCBI Taxonomy" id="947166"/>
    <lineage>
        <taxon>Eukaryota</taxon>
        <taxon>Metazoa</taxon>
        <taxon>Ecdysozoa</taxon>
        <taxon>Tardigrada</taxon>
        <taxon>Eutardigrada</taxon>
        <taxon>Parachela</taxon>
        <taxon>Hypsibioidea</taxon>
        <taxon>Ramazzottiidae</taxon>
        <taxon>Ramazzottius</taxon>
    </lineage>
</organism>
<protein>
    <submittedName>
        <fullName evidence="2">Uncharacterized protein</fullName>
    </submittedName>
</protein>